<keyword evidence="1" id="KW-0472">Membrane</keyword>
<dbReference type="EMBL" id="AP003088">
    <property type="protein sequence ID" value="BAB78407.1"/>
    <property type="molecule type" value="Genomic_DNA"/>
</dbReference>
<accession>Q8VVT6</accession>
<name>Q8VVT6_STAAU</name>
<geneLocation type="plasmid" evidence="2">
    <name>ETB plasmid</name>
</geneLocation>
<evidence type="ECO:0000313" key="2">
    <source>
        <dbReference type="EMBL" id="BAB78407.1"/>
    </source>
</evidence>
<feature type="transmembrane region" description="Helical" evidence="1">
    <location>
        <begin position="6"/>
        <end position="29"/>
    </location>
</feature>
<keyword evidence="1" id="KW-1133">Transmembrane helix</keyword>
<keyword evidence="1" id="KW-0812">Transmembrane</keyword>
<organism evidence="2">
    <name type="scientific">Staphylococcus aureus</name>
    <dbReference type="NCBI Taxonomy" id="1280"/>
    <lineage>
        <taxon>Bacteria</taxon>
        <taxon>Bacillati</taxon>
        <taxon>Bacillota</taxon>
        <taxon>Bacilli</taxon>
        <taxon>Bacillales</taxon>
        <taxon>Staphylococcaceae</taxon>
        <taxon>Staphylococcus</taxon>
    </lineage>
</organism>
<protein>
    <submittedName>
        <fullName evidence="2">Uncharacterized protein</fullName>
    </submittedName>
</protein>
<dbReference type="AlphaFoldDB" id="Q8VVT6"/>
<reference evidence="2" key="1">
    <citation type="journal article" date="2001" name="Infect. Immun.">
        <title>Complete nucleotide sequence of a Staphylococcus aureus exfoliative toxin B plasmid and identification of a novel ADP-ribosyltransferase, EDIN-C.</title>
        <authorList>
            <person name="Yamaguchi T."/>
            <person name="Hayashi T."/>
            <person name="Takami H."/>
            <person name="Ohnisi M."/>
            <person name="Murata T."/>
            <person name="Nakayama K."/>
            <person name="Asakawa K."/>
            <person name="Ohara M."/>
            <person name="Komatsuzawa H."/>
            <person name="Sugai M."/>
        </authorList>
    </citation>
    <scope>NUCLEOTIDE SEQUENCE</scope>
    <source>
        <strain evidence="2">TY4</strain>
        <plasmid evidence="2">ETB plasmid</plasmid>
    </source>
</reference>
<evidence type="ECO:0000256" key="1">
    <source>
        <dbReference type="SAM" id="Phobius"/>
    </source>
</evidence>
<sequence length="34" mass="3852">MNGFIYLISVILLYIIVLSIVYFIGFAMLDILGL</sequence>
<proteinExistence type="predicted"/>
<keyword evidence="2" id="KW-0614">Plasmid</keyword>